<reference evidence="2 3" key="1">
    <citation type="journal article" date="2019" name="Sci. Rep.">
        <title>Extended insight into the Mycobacterium chelonae-abscessus complex through whole genome sequencing of Mycobacterium salmoniphilum outbreak and Mycobacterium salmoniphilum-like strains.</title>
        <authorList>
            <person name="Behra P.R.K."/>
            <person name="Das S."/>
            <person name="Pettersson B.M.F."/>
            <person name="Shirreff L."/>
            <person name="DuCote T."/>
            <person name="Jacobsson K.G."/>
            <person name="Ennis D.G."/>
            <person name="Kirsebom L.A."/>
        </authorList>
    </citation>
    <scope>NUCLEOTIDE SEQUENCE [LARGE SCALE GENOMIC DNA]</scope>
    <source>
        <strain evidence="2 3">DE 4585</strain>
    </source>
</reference>
<organism evidence="2 3">
    <name type="scientific">Mycobacteroides salmoniphilum</name>
    <dbReference type="NCBI Taxonomy" id="404941"/>
    <lineage>
        <taxon>Bacteria</taxon>
        <taxon>Bacillati</taxon>
        <taxon>Actinomycetota</taxon>
        <taxon>Actinomycetes</taxon>
        <taxon>Mycobacteriales</taxon>
        <taxon>Mycobacteriaceae</taxon>
        <taxon>Mycobacteroides</taxon>
    </lineage>
</organism>
<dbReference type="EMBL" id="PECH01000010">
    <property type="protein sequence ID" value="TDZ77380.1"/>
    <property type="molecule type" value="Genomic_DNA"/>
</dbReference>
<proteinExistence type="predicted"/>
<dbReference type="RefSeq" id="WP_134073966.1">
    <property type="nucleotide sequence ID" value="NZ_PECH01000010.1"/>
</dbReference>
<comment type="caution">
    <text evidence="2">The sequence shown here is derived from an EMBL/GenBank/DDBJ whole genome shotgun (WGS) entry which is preliminary data.</text>
</comment>
<dbReference type="Proteomes" id="UP000295117">
    <property type="component" value="Unassembled WGS sequence"/>
</dbReference>
<evidence type="ECO:0000313" key="3">
    <source>
        <dbReference type="Proteomes" id="UP000295117"/>
    </source>
</evidence>
<name>A0A4R8S1W7_9MYCO</name>
<feature type="transmembrane region" description="Helical" evidence="1">
    <location>
        <begin position="68"/>
        <end position="89"/>
    </location>
</feature>
<evidence type="ECO:0000256" key="1">
    <source>
        <dbReference type="SAM" id="Phobius"/>
    </source>
</evidence>
<dbReference type="Pfam" id="PF10935">
    <property type="entry name" value="DUF2637"/>
    <property type="match status" value="1"/>
</dbReference>
<protein>
    <submittedName>
        <fullName evidence="2">Uncharacterized protein</fullName>
    </submittedName>
</protein>
<keyword evidence="1" id="KW-0472">Membrane</keyword>
<feature type="transmembrane region" description="Helical" evidence="1">
    <location>
        <begin position="36"/>
        <end position="56"/>
    </location>
</feature>
<keyword evidence="1" id="KW-0812">Transmembrane</keyword>
<gene>
    <name evidence="2" type="ORF">DE4585_04774</name>
</gene>
<evidence type="ECO:0000313" key="2">
    <source>
        <dbReference type="EMBL" id="TDZ77380.1"/>
    </source>
</evidence>
<dbReference type="AlphaFoldDB" id="A0A4R8S1W7"/>
<feature type="transmembrane region" description="Helical" evidence="1">
    <location>
        <begin position="101"/>
        <end position="123"/>
    </location>
</feature>
<sequence length="265" mass="26108">MSARAWFGSTLLASTVVSLAGNIGYTLIARPNAHTAVSIAVAAVAPLGLAAAVHSVGVAARARGTVRAVVLTAVSVVSISAFVLSFEALAGLARLVGHTGWTAYLLPVVVDVMVAASTTALVLERPQDLVREAEAATALAAGAQAPAAPVAVPAAPVADDALVLAGNETKVQVKTMDGQTATADPAALSAATADVEQDGHLAAAEKLVAAGAVKGPATDVAVAMATLAAGQSQRAAAAASGLHRTTVARLMSKVSPDQTGCEVVT</sequence>
<keyword evidence="1" id="KW-1133">Transmembrane helix</keyword>
<accession>A0A4R8S1W7</accession>
<dbReference type="InterPro" id="IPR021235">
    <property type="entry name" value="DUF2637"/>
</dbReference>